<dbReference type="GO" id="GO:0000209">
    <property type="term" value="P:protein polyubiquitination"/>
    <property type="evidence" value="ECO:0007669"/>
    <property type="project" value="InterPro"/>
</dbReference>
<dbReference type="GO" id="GO:0061630">
    <property type="term" value="F:ubiquitin protein ligase activity"/>
    <property type="evidence" value="ECO:0007669"/>
    <property type="project" value="UniProtKB-EC"/>
</dbReference>
<feature type="domain" description="HECT" evidence="7">
    <location>
        <begin position="503"/>
        <end position="548"/>
    </location>
</feature>
<keyword evidence="9" id="KW-1185">Reference proteome</keyword>
<dbReference type="Gene3D" id="3.30.2410.10">
    <property type="entry name" value="Hect, E3 ligase catalytic domain"/>
    <property type="match status" value="1"/>
</dbReference>
<dbReference type="Proteomes" id="UP001249851">
    <property type="component" value="Unassembled WGS sequence"/>
</dbReference>
<comment type="caution">
    <text evidence="5">Lacks conserved residue(s) required for the propagation of feature annotation.</text>
</comment>
<reference evidence="8" key="1">
    <citation type="journal article" date="2023" name="G3 (Bethesda)">
        <title>Whole genome assembly and annotation of the endangered Caribbean coral Acropora cervicornis.</title>
        <authorList>
            <person name="Selwyn J.D."/>
            <person name="Vollmer S.V."/>
        </authorList>
    </citation>
    <scope>NUCLEOTIDE SEQUENCE</scope>
    <source>
        <strain evidence="8">K2</strain>
    </source>
</reference>
<keyword evidence="3" id="KW-0808">Transferase</keyword>
<reference evidence="8" key="2">
    <citation type="journal article" date="2023" name="Science">
        <title>Genomic signatures of disease resistance in endangered staghorn corals.</title>
        <authorList>
            <person name="Vollmer S.V."/>
            <person name="Selwyn J.D."/>
            <person name="Despard B.A."/>
            <person name="Roesel C.L."/>
        </authorList>
    </citation>
    <scope>NUCLEOTIDE SEQUENCE</scope>
    <source>
        <strain evidence="8">K2</strain>
    </source>
</reference>
<feature type="domain" description="HECT" evidence="7">
    <location>
        <begin position="316"/>
        <end position="351"/>
    </location>
</feature>
<feature type="region of interest" description="Disordered" evidence="6">
    <location>
        <begin position="236"/>
        <end position="258"/>
    </location>
</feature>
<dbReference type="PANTHER" id="PTHR45700:SF2">
    <property type="entry name" value="UBIQUITIN-PROTEIN LIGASE E3C"/>
    <property type="match status" value="1"/>
</dbReference>
<dbReference type="SUPFAM" id="SSF56204">
    <property type="entry name" value="Hect, E3 ligase catalytic domain"/>
    <property type="match status" value="2"/>
</dbReference>
<evidence type="ECO:0000256" key="6">
    <source>
        <dbReference type="SAM" id="MobiDB-lite"/>
    </source>
</evidence>
<sequence>MLHSTPSTSTSASSSSSSGTSASTSALTTSATVIQEHRRLFNRQMRIQPYSASTHTRPGNSKKNGSTHRARTITRKFLCLSDKDQDRVPTAVEKLRLKRSGLVEKKVLLPVDASAEAVKTILYEAFSPLKHCGGFELLTVKERPVQTDIVLNESVDWGEQYEDCMTCNMPIALSEMRQHLEECGIQLIAIEDDNDNLPPMLEAGGQDVQRSSTSTNTSTGSSGVAEAVHLEDSSAYQANNDGDNEQPLESNTEPDKELTCSESVTVLKEYRDRFIRGRPLDVEREDTPCEGKVIEIFVSRMNILKDAMAELITDPPIADLSFPLDVTFIGEEAADYGGPRKEFLGAVMRELRDQLFDEAGSGEYILTNDVTSLRQNYYFGAGLIFGFSMLQGGPLPCFLKEEQLQRLLVGEYSILKESEKQFKCGLHKFGLIELVNRKPCLVFLLRKTAVRPLMYPRLVKLLKARFSEEGSNSRLEEEKIYRTFINYLKEVSAGRRPSVTLEKVLKFITGSEAEPVLGYGIDPHIVFDRFAKSFLPTSNTCVNKLTLPVGDIVPPNHAEIYAFFDYAFTNDYFGNI</sequence>
<dbReference type="Gene3D" id="3.90.1750.10">
    <property type="entry name" value="Hect, E3 ligase catalytic domains"/>
    <property type="match status" value="1"/>
</dbReference>
<accession>A0AAD9V7V8</accession>
<feature type="compositionally biased region" description="Polar residues" evidence="6">
    <location>
        <begin position="236"/>
        <end position="251"/>
    </location>
</feature>
<dbReference type="GO" id="GO:0006511">
    <property type="term" value="P:ubiquitin-dependent protein catabolic process"/>
    <property type="evidence" value="ECO:0007669"/>
    <property type="project" value="TreeGrafter"/>
</dbReference>
<dbReference type="EMBL" id="JARQWQ010000023">
    <property type="protein sequence ID" value="KAK2563990.1"/>
    <property type="molecule type" value="Genomic_DNA"/>
</dbReference>
<dbReference type="InterPro" id="IPR000569">
    <property type="entry name" value="HECT_dom"/>
</dbReference>
<organism evidence="8 9">
    <name type="scientific">Acropora cervicornis</name>
    <name type="common">Staghorn coral</name>
    <dbReference type="NCBI Taxonomy" id="6130"/>
    <lineage>
        <taxon>Eukaryota</taxon>
        <taxon>Metazoa</taxon>
        <taxon>Cnidaria</taxon>
        <taxon>Anthozoa</taxon>
        <taxon>Hexacorallia</taxon>
        <taxon>Scleractinia</taxon>
        <taxon>Astrocoeniina</taxon>
        <taxon>Acroporidae</taxon>
        <taxon>Acropora</taxon>
    </lineage>
</organism>
<feature type="region of interest" description="Disordered" evidence="6">
    <location>
        <begin position="1"/>
        <end position="29"/>
    </location>
</feature>
<dbReference type="PANTHER" id="PTHR45700">
    <property type="entry name" value="UBIQUITIN-PROTEIN LIGASE E3C"/>
    <property type="match status" value="1"/>
</dbReference>
<gene>
    <name evidence="8" type="ORF">P5673_012195</name>
</gene>
<feature type="active site" description="Glycyl thioester intermediate" evidence="5">
    <location>
        <position position="541"/>
    </location>
</feature>
<evidence type="ECO:0000256" key="3">
    <source>
        <dbReference type="ARBA" id="ARBA00022679"/>
    </source>
</evidence>
<feature type="region of interest" description="Disordered" evidence="6">
    <location>
        <begin position="49"/>
        <end position="69"/>
    </location>
</feature>
<feature type="region of interest" description="Disordered" evidence="6">
    <location>
        <begin position="196"/>
        <end position="224"/>
    </location>
</feature>
<comment type="caution">
    <text evidence="8">The sequence shown here is derived from an EMBL/GenBank/DDBJ whole genome shotgun (WGS) entry which is preliminary data.</text>
</comment>
<feature type="compositionally biased region" description="Low complexity" evidence="6">
    <location>
        <begin position="211"/>
        <end position="223"/>
    </location>
</feature>
<dbReference type="InterPro" id="IPR035983">
    <property type="entry name" value="Hect_E3_ubiquitin_ligase"/>
</dbReference>
<name>A0AAD9V7V8_ACRCE</name>
<dbReference type="PROSITE" id="PS50237">
    <property type="entry name" value="HECT"/>
    <property type="match status" value="2"/>
</dbReference>
<dbReference type="InterPro" id="IPR044611">
    <property type="entry name" value="E3A/B/C-like"/>
</dbReference>
<comment type="catalytic activity">
    <reaction evidence="1">
        <text>S-ubiquitinyl-[E2 ubiquitin-conjugating enzyme]-L-cysteine + [acceptor protein]-L-lysine = [E2 ubiquitin-conjugating enzyme]-L-cysteine + N(6)-ubiquitinyl-[acceptor protein]-L-lysine.</text>
        <dbReference type="EC" id="2.3.2.26"/>
    </reaction>
</comment>
<keyword evidence="4 5" id="KW-0833">Ubl conjugation pathway</keyword>
<feature type="compositionally biased region" description="Polar residues" evidence="6">
    <location>
        <begin position="50"/>
        <end position="64"/>
    </location>
</feature>
<evidence type="ECO:0000259" key="7">
    <source>
        <dbReference type="PROSITE" id="PS50237"/>
    </source>
</evidence>
<protein>
    <recommendedName>
        <fullName evidence="2">HECT-type E3 ubiquitin transferase</fullName>
        <ecNumber evidence="2">2.3.2.26</ecNumber>
    </recommendedName>
</protein>
<evidence type="ECO:0000256" key="2">
    <source>
        <dbReference type="ARBA" id="ARBA00012485"/>
    </source>
</evidence>
<dbReference type="EC" id="2.3.2.26" evidence="2"/>
<proteinExistence type="predicted"/>
<evidence type="ECO:0000256" key="5">
    <source>
        <dbReference type="PROSITE-ProRule" id="PRU00104"/>
    </source>
</evidence>
<evidence type="ECO:0000313" key="9">
    <source>
        <dbReference type="Proteomes" id="UP001249851"/>
    </source>
</evidence>
<evidence type="ECO:0000256" key="1">
    <source>
        <dbReference type="ARBA" id="ARBA00000885"/>
    </source>
</evidence>
<dbReference type="Pfam" id="PF00632">
    <property type="entry name" value="HECT"/>
    <property type="match status" value="1"/>
</dbReference>
<dbReference type="AlphaFoldDB" id="A0AAD9V7V8"/>
<evidence type="ECO:0000313" key="8">
    <source>
        <dbReference type="EMBL" id="KAK2563990.1"/>
    </source>
</evidence>
<evidence type="ECO:0000256" key="4">
    <source>
        <dbReference type="ARBA" id="ARBA00022786"/>
    </source>
</evidence>